<dbReference type="PANTHER" id="PTHR33885:SF3">
    <property type="entry name" value="PHAGE SHOCK PROTEIN C"/>
    <property type="match status" value="1"/>
</dbReference>
<name>A0A401IT30_9LACO</name>
<keyword evidence="3 7" id="KW-0812">Transmembrane</keyword>
<evidence type="ECO:0000256" key="1">
    <source>
        <dbReference type="ARBA" id="ARBA00004162"/>
    </source>
</evidence>
<evidence type="ECO:0000313" key="9">
    <source>
        <dbReference type="EMBL" id="GBG94703.1"/>
    </source>
</evidence>
<feature type="domain" description="Phage shock protein PspC N-terminal" evidence="8">
    <location>
        <begin position="5"/>
        <end position="63"/>
    </location>
</feature>
<evidence type="ECO:0000256" key="3">
    <source>
        <dbReference type="ARBA" id="ARBA00022692"/>
    </source>
</evidence>
<evidence type="ECO:0000259" key="8">
    <source>
        <dbReference type="Pfam" id="PF04024"/>
    </source>
</evidence>
<protein>
    <submittedName>
        <fullName evidence="9">Phage shock protein C</fullName>
    </submittedName>
</protein>
<feature type="transmembrane region" description="Helical" evidence="7">
    <location>
        <begin position="35"/>
        <end position="57"/>
    </location>
</feature>
<gene>
    <name evidence="9" type="primary">pspC</name>
    <name evidence="9" type="ORF">LFYK43_11620</name>
</gene>
<keyword evidence="2" id="KW-1003">Cell membrane</keyword>
<keyword evidence="10" id="KW-1185">Reference proteome</keyword>
<keyword evidence="4 7" id="KW-1133">Transmembrane helix</keyword>
<dbReference type="InterPro" id="IPR052027">
    <property type="entry name" value="PspC"/>
</dbReference>
<dbReference type="GO" id="GO:0005886">
    <property type="term" value="C:plasma membrane"/>
    <property type="evidence" value="ECO:0007669"/>
    <property type="project" value="UniProtKB-SubCell"/>
</dbReference>
<dbReference type="OrthoDB" id="9815286at2"/>
<sequence length="88" mass="10028">MKEKKKLTKSREKVVSGVFGGLAEYFDWDKTIVRLIGAVLIIFPGNVIGGLLLYWLAAIIMPDQPYDDHDHHDHDDDSVLEGEFKEKD</sequence>
<dbReference type="RefSeq" id="WP_124976356.1">
    <property type="nucleotide sequence ID" value="NZ_BFFP01000016.1"/>
</dbReference>
<dbReference type="InterPro" id="IPR007168">
    <property type="entry name" value="Phageshock_PspC_N"/>
</dbReference>
<dbReference type="PANTHER" id="PTHR33885">
    <property type="entry name" value="PHAGE SHOCK PROTEIN C"/>
    <property type="match status" value="1"/>
</dbReference>
<evidence type="ECO:0000256" key="7">
    <source>
        <dbReference type="SAM" id="Phobius"/>
    </source>
</evidence>
<accession>A0A401IT30</accession>
<feature type="region of interest" description="Disordered" evidence="6">
    <location>
        <begin position="67"/>
        <end position="88"/>
    </location>
</feature>
<organism evidence="9 10">
    <name type="scientific">Ligilactobacillus salitolerans</name>
    <dbReference type="NCBI Taxonomy" id="1808352"/>
    <lineage>
        <taxon>Bacteria</taxon>
        <taxon>Bacillati</taxon>
        <taxon>Bacillota</taxon>
        <taxon>Bacilli</taxon>
        <taxon>Lactobacillales</taxon>
        <taxon>Lactobacillaceae</taxon>
        <taxon>Ligilactobacillus</taxon>
    </lineage>
</organism>
<evidence type="ECO:0000256" key="6">
    <source>
        <dbReference type="SAM" id="MobiDB-lite"/>
    </source>
</evidence>
<comment type="subcellular location">
    <subcellularLocation>
        <location evidence="1">Cell membrane</location>
        <topology evidence="1">Single-pass membrane protein</topology>
    </subcellularLocation>
</comment>
<keyword evidence="5 7" id="KW-0472">Membrane</keyword>
<proteinExistence type="predicted"/>
<dbReference type="AlphaFoldDB" id="A0A401IT30"/>
<comment type="caution">
    <text evidence="9">The sequence shown here is derived from an EMBL/GenBank/DDBJ whole genome shotgun (WGS) entry which is preliminary data.</text>
</comment>
<dbReference type="Proteomes" id="UP000286848">
    <property type="component" value="Unassembled WGS sequence"/>
</dbReference>
<evidence type="ECO:0000256" key="2">
    <source>
        <dbReference type="ARBA" id="ARBA00022475"/>
    </source>
</evidence>
<evidence type="ECO:0000256" key="5">
    <source>
        <dbReference type="ARBA" id="ARBA00023136"/>
    </source>
</evidence>
<dbReference type="Pfam" id="PF04024">
    <property type="entry name" value="PspC"/>
    <property type="match status" value="1"/>
</dbReference>
<evidence type="ECO:0000313" key="10">
    <source>
        <dbReference type="Proteomes" id="UP000286848"/>
    </source>
</evidence>
<evidence type="ECO:0000256" key="4">
    <source>
        <dbReference type="ARBA" id="ARBA00022989"/>
    </source>
</evidence>
<dbReference type="EMBL" id="BFFP01000016">
    <property type="protein sequence ID" value="GBG94703.1"/>
    <property type="molecule type" value="Genomic_DNA"/>
</dbReference>
<reference evidence="9 10" key="1">
    <citation type="journal article" date="2019" name="Int. J. Syst. Evol. Microbiol.">
        <title>Lactobacillus salitolerans sp. nov., a novel lactic acid bacterium isolated from spent mushroom substrates.</title>
        <authorList>
            <person name="Tohno M."/>
            <person name="Tanizawa Y."/>
            <person name="Kojima Y."/>
            <person name="Sakamoto M."/>
            <person name="Nakamura Y."/>
            <person name="Ohkuma M."/>
            <person name="Kobayashi H."/>
        </authorList>
    </citation>
    <scope>NUCLEOTIDE SEQUENCE [LARGE SCALE GENOMIC DNA]</scope>
    <source>
        <strain evidence="9 10">YK43</strain>
    </source>
</reference>